<evidence type="ECO:0000256" key="1">
    <source>
        <dbReference type="SAM" id="SignalP"/>
    </source>
</evidence>
<reference evidence="2 3" key="1">
    <citation type="submission" date="2020-12" db="EMBL/GenBank/DDBJ databases">
        <title>Whole genome sequences of gut porcine anaerobes.</title>
        <authorList>
            <person name="Kubasova T."/>
            <person name="Jahodarova E."/>
            <person name="Rychlik I."/>
        </authorList>
    </citation>
    <scope>NUCLEOTIDE SEQUENCE [LARGE SCALE GENOMIC DNA]</scope>
    <source>
        <strain evidence="2 3">An925</strain>
    </source>
</reference>
<evidence type="ECO:0000313" key="3">
    <source>
        <dbReference type="Proteomes" id="UP001200470"/>
    </source>
</evidence>
<dbReference type="EMBL" id="JADYTN010000002">
    <property type="protein sequence ID" value="MCF2562736.1"/>
    <property type="molecule type" value="Genomic_DNA"/>
</dbReference>
<sequence>MRKLLLLCALITASGTFFLSSCSKDSNLYDPNQKVNEYNNSWNQQFGAIDPTQNWNVATTVSATAACPTIAGESEMRIYSDAPLEDESNLMAVTKLTNGAGSISFDAKKAANHVFVSIKNSEGLFKIYNYYAIVNGTVNITPSDYITPTRSGFTRAANNCPVTKGEKKTLNNQYESLVKDMIWWNWTTKTVEEWKQVYQGQSVQYYNPGPFTTESIVTKNADGSINYTVFDFSNAELKPDAKWVGSTKNIEITLLNGVAQEEAVPCWTLGQGYKLFGPGSFFMERQKYYSSEKLNLYPNGLEGLKKVEKGFSIVTEGGEIKMPVVYGATQISDRVGYVYYKDGQDPLAQPHYILINDARPQSNIYFNSWKGQTLNDNMQLEGWNSTTESLGSYAKDTKMYGTSYKLAFFGENHDQEATYNFPAGYHIVFFIAPYQPYNTNDYSNHNGYYTDVNYNYSLPELNKRINHLDQKDWVISKPTYDPTRGVIKAAAWTFNGQTFLGFEDGGGDEDLNDIVFWVEGQYKTPEPPITVPDPDPLPEPQSESWIIACEDLGNTDDIDFNDVVFSVSHTAGETTAKVTPLAAGGVLPSNIYHGGNNLGEIHNLINGAQPNANGQYSMLNTGSKGTPGSAITITVPADYSVTNHGFTVKVKDQNESIVLESAEIGTAPQMLVLPGEWTWPTERTPIGTAFPMFVNWSKAANTAIDWYKSPVEGKVVK</sequence>
<dbReference type="Proteomes" id="UP001200470">
    <property type="component" value="Unassembled WGS sequence"/>
</dbReference>
<dbReference type="PROSITE" id="PS51257">
    <property type="entry name" value="PROKAR_LIPOPROTEIN"/>
    <property type="match status" value="1"/>
</dbReference>
<comment type="caution">
    <text evidence="2">The sequence shown here is derived from an EMBL/GenBank/DDBJ whole genome shotgun (WGS) entry which is preliminary data.</text>
</comment>
<keyword evidence="3" id="KW-1185">Reference proteome</keyword>
<keyword evidence="1" id="KW-0732">Signal</keyword>
<dbReference type="RefSeq" id="WP_301637320.1">
    <property type="nucleotide sequence ID" value="NZ_JADYTN010000002.1"/>
</dbReference>
<feature type="signal peptide" evidence="1">
    <location>
        <begin position="1"/>
        <end position="19"/>
    </location>
</feature>
<evidence type="ECO:0000313" key="2">
    <source>
        <dbReference type="EMBL" id="MCF2562736.1"/>
    </source>
</evidence>
<gene>
    <name evidence="2" type="ORF">I6E12_01205</name>
</gene>
<accession>A0ABS9CC92</accession>
<protein>
    <submittedName>
        <fullName evidence="2">LruC domain-containing protein</fullName>
    </submittedName>
</protein>
<feature type="chain" id="PRO_5046819644" evidence="1">
    <location>
        <begin position="20"/>
        <end position="717"/>
    </location>
</feature>
<organism evidence="2 3">
    <name type="scientific">Xylanibacter brevis</name>
    <dbReference type="NCBI Taxonomy" id="83231"/>
    <lineage>
        <taxon>Bacteria</taxon>
        <taxon>Pseudomonadati</taxon>
        <taxon>Bacteroidota</taxon>
        <taxon>Bacteroidia</taxon>
        <taxon>Bacteroidales</taxon>
        <taxon>Prevotellaceae</taxon>
        <taxon>Xylanibacter</taxon>
    </lineage>
</organism>
<name>A0ABS9CC92_9BACT</name>
<proteinExistence type="predicted"/>